<reference evidence="1" key="2">
    <citation type="journal article" date="2022" name="New Phytol.">
        <title>Evolutionary transition to the ectomycorrhizal habit in the genomes of a hyperdiverse lineage of mushroom-forming fungi.</title>
        <authorList>
            <person name="Looney B."/>
            <person name="Miyauchi S."/>
            <person name="Morin E."/>
            <person name="Drula E."/>
            <person name="Courty P.E."/>
            <person name="Kohler A."/>
            <person name="Kuo A."/>
            <person name="LaButti K."/>
            <person name="Pangilinan J."/>
            <person name="Lipzen A."/>
            <person name="Riley R."/>
            <person name="Andreopoulos W."/>
            <person name="He G."/>
            <person name="Johnson J."/>
            <person name="Nolan M."/>
            <person name="Tritt A."/>
            <person name="Barry K.W."/>
            <person name="Grigoriev I.V."/>
            <person name="Nagy L.G."/>
            <person name="Hibbett D."/>
            <person name="Henrissat B."/>
            <person name="Matheny P.B."/>
            <person name="Labbe J."/>
            <person name="Martin F.M."/>
        </authorList>
    </citation>
    <scope>NUCLEOTIDE SEQUENCE</scope>
    <source>
        <strain evidence="1">FP105234-sp</strain>
    </source>
</reference>
<proteinExistence type="predicted"/>
<accession>A0ACB8R8Y1</accession>
<comment type="caution">
    <text evidence="1">The sequence shown here is derived from an EMBL/GenBank/DDBJ whole genome shotgun (WGS) entry which is preliminary data.</text>
</comment>
<evidence type="ECO:0000313" key="1">
    <source>
        <dbReference type="EMBL" id="KAI0040468.1"/>
    </source>
</evidence>
<keyword evidence="2" id="KW-1185">Reference proteome</keyword>
<reference evidence="1" key="1">
    <citation type="submission" date="2021-02" db="EMBL/GenBank/DDBJ databases">
        <authorList>
            <consortium name="DOE Joint Genome Institute"/>
            <person name="Ahrendt S."/>
            <person name="Looney B.P."/>
            <person name="Miyauchi S."/>
            <person name="Morin E."/>
            <person name="Drula E."/>
            <person name="Courty P.E."/>
            <person name="Chicoki N."/>
            <person name="Fauchery L."/>
            <person name="Kohler A."/>
            <person name="Kuo A."/>
            <person name="Labutti K."/>
            <person name="Pangilinan J."/>
            <person name="Lipzen A."/>
            <person name="Riley R."/>
            <person name="Andreopoulos W."/>
            <person name="He G."/>
            <person name="Johnson J."/>
            <person name="Barry K.W."/>
            <person name="Grigoriev I.V."/>
            <person name="Nagy L."/>
            <person name="Hibbett D."/>
            <person name="Henrissat B."/>
            <person name="Matheny P.B."/>
            <person name="Labbe J."/>
            <person name="Martin F."/>
        </authorList>
    </citation>
    <scope>NUCLEOTIDE SEQUENCE</scope>
    <source>
        <strain evidence="1">FP105234-sp</strain>
    </source>
</reference>
<organism evidence="1 2">
    <name type="scientific">Auriscalpium vulgare</name>
    <dbReference type="NCBI Taxonomy" id="40419"/>
    <lineage>
        <taxon>Eukaryota</taxon>
        <taxon>Fungi</taxon>
        <taxon>Dikarya</taxon>
        <taxon>Basidiomycota</taxon>
        <taxon>Agaricomycotina</taxon>
        <taxon>Agaricomycetes</taxon>
        <taxon>Russulales</taxon>
        <taxon>Auriscalpiaceae</taxon>
        <taxon>Auriscalpium</taxon>
    </lineage>
</organism>
<evidence type="ECO:0000313" key="2">
    <source>
        <dbReference type="Proteomes" id="UP000814033"/>
    </source>
</evidence>
<gene>
    <name evidence="1" type="ORF">FA95DRAFT_868182</name>
</gene>
<sequence length="72" mass="8315">MQVKVWSPTCTSVSTMQNARASQQKVREIPRRRSLQVVELEEYCRSCREGRAAAGKRSSRNRSQLRAPHQSR</sequence>
<dbReference type="Proteomes" id="UP000814033">
    <property type="component" value="Unassembled WGS sequence"/>
</dbReference>
<name>A0ACB8R8Y1_9AGAM</name>
<dbReference type="EMBL" id="MU276194">
    <property type="protein sequence ID" value="KAI0040468.1"/>
    <property type="molecule type" value="Genomic_DNA"/>
</dbReference>
<protein>
    <submittedName>
        <fullName evidence="1">Uncharacterized protein</fullName>
    </submittedName>
</protein>